<proteinExistence type="predicted"/>
<evidence type="ECO:0000313" key="2">
    <source>
        <dbReference type="Proteomes" id="UP000821837"/>
    </source>
</evidence>
<gene>
    <name evidence="1" type="ORF">HPB52_022333</name>
</gene>
<organism evidence="1 2">
    <name type="scientific">Rhipicephalus sanguineus</name>
    <name type="common">Brown dog tick</name>
    <name type="synonym">Ixodes sanguineus</name>
    <dbReference type="NCBI Taxonomy" id="34632"/>
    <lineage>
        <taxon>Eukaryota</taxon>
        <taxon>Metazoa</taxon>
        <taxon>Ecdysozoa</taxon>
        <taxon>Arthropoda</taxon>
        <taxon>Chelicerata</taxon>
        <taxon>Arachnida</taxon>
        <taxon>Acari</taxon>
        <taxon>Parasitiformes</taxon>
        <taxon>Ixodida</taxon>
        <taxon>Ixodoidea</taxon>
        <taxon>Ixodidae</taxon>
        <taxon>Rhipicephalinae</taxon>
        <taxon>Rhipicephalus</taxon>
        <taxon>Rhipicephalus</taxon>
    </lineage>
</organism>
<name>A0A9D4Q366_RHISA</name>
<accession>A0A9D4Q366</accession>
<reference evidence="1" key="2">
    <citation type="submission" date="2021-09" db="EMBL/GenBank/DDBJ databases">
        <authorList>
            <person name="Jia N."/>
            <person name="Wang J."/>
            <person name="Shi W."/>
            <person name="Du L."/>
            <person name="Sun Y."/>
            <person name="Zhan W."/>
            <person name="Jiang J."/>
            <person name="Wang Q."/>
            <person name="Zhang B."/>
            <person name="Ji P."/>
            <person name="Sakyi L.B."/>
            <person name="Cui X."/>
            <person name="Yuan T."/>
            <person name="Jiang B."/>
            <person name="Yang W."/>
            <person name="Lam T.T.-Y."/>
            <person name="Chang Q."/>
            <person name="Ding S."/>
            <person name="Wang X."/>
            <person name="Zhu J."/>
            <person name="Ruan X."/>
            <person name="Zhao L."/>
            <person name="Wei J."/>
            <person name="Que T."/>
            <person name="Du C."/>
            <person name="Cheng J."/>
            <person name="Dai P."/>
            <person name="Han X."/>
            <person name="Huang E."/>
            <person name="Gao Y."/>
            <person name="Liu J."/>
            <person name="Shao H."/>
            <person name="Ye R."/>
            <person name="Li L."/>
            <person name="Wei W."/>
            <person name="Wang X."/>
            <person name="Wang C."/>
            <person name="Huo Q."/>
            <person name="Li W."/>
            <person name="Guo W."/>
            <person name="Chen H."/>
            <person name="Chen S."/>
            <person name="Zhou L."/>
            <person name="Zhou L."/>
            <person name="Ni X."/>
            <person name="Tian J."/>
            <person name="Zhou Y."/>
            <person name="Sheng Y."/>
            <person name="Liu T."/>
            <person name="Pan Y."/>
            <person name="Xia L."/>
            <person name="Li J."/>
            <person name="Zhao F."/>
            <person name="Cao W."/>
        </authorList>
    </citation>
    <scope>NUCLEOTIDE SEQUENCE</scope>
    <source>
        <strain evidence="1">Rsan-2018</strain>
        <tissue evidence="1">Larvae</tissue>
    </source>
</reference>
<dbReference type="VEuPathDB" id="VectorBase:RSAN_031631"/>
<dbReference type="AlphaFoldDB" id="A0A9D4Q366"/>
<comment type="caution">
    <text evidence="1">The sequence shown here is derived from an EMBL/GenBank/DDBJ whole genome shotgun (WGS) entry which is preliminary data.</text>
</comment>
<protein>
    <submittedName>
        <fullName evidence="1">Uncharacterized protein</fullName>
    </submittedName>
</protein>
<dbReference type="Proteomes" id="UP000821837">
    <property type="component" value="Chromosome 3"/>
</dbReference>
<keyword evidence="2" id="KW-1185">Reference proteome</keyword>
<evidence type="ECO:0000313" key="1">
    <source>
        <dbReference type="EMBL" id="KAH7963665.1"/>
    </source>
</evidence>
<reference evidence="1" key="1">
    <citation type="journal article" date="2020" name="Cell">
        <title>Large-Scale Comparative Analyses of Tick Genomes Elucidate Their Genetic Diversity and Vector Capacities.</title>
        <authorList>
            <consortium name="Tick Genome and Microbiome Consortium (TIGMIC)"/>
            <person name="Jia N."/>
            <person name="Wang J."/>
            <person name="Shi W."/>
            <person name="Du L."/>
            <person name="Sun Y."/>
            <person name="Zhan W."/>
            <person name="Jiang J.F."/>
            <person name="Wang Q."/>
            <person name="Zhang B."/>
            <person name="Ji P."/>
            <person name="Bell-Sakyi L."/>
            <person name="Cui X.M."/>
            <person name="Yuan T.T."/>
            <person name="Jiang B.G."/>
            <person name="Yang W.F."/>
            <person name="Lam T.T."/>
            <person name="Chang Q.C."/>
            <person name="Ding S.J."/>
            <person name="Wang X.J."/>
            <person name="Zhu J.G."/>
            <person name="Ruan X.D."/>
            <person name="Zhao L."/>
            <person name="Wei J.T."/>
            <person name="Ye R.Z."/>
            <person name="Que T.C."/>
            <person name="Du C.H."/>
            <person name="Zhou Y.H."/>
            <person name="Cheng J.X."/>
            <person name="Dai P.F."/>
            <person name="Guo W.B."/>
            <person name="Han X.H."/>
            <person name="Huang E.J."/>
            <person name="Li L.F."/>
            <person name="Wei W."/>
            <person name="Gao Y.C."/>
            <person name="Liu J.Z."/>
            <person name="Shao H.Z."/>
            <person name="Wang X."/>
            <person name="Wang C.C."/>
            <person name="Yang T.C."/>
            <person name="Huo Q.B."/>
            <person name="Li W."/>
            <person name="Chen H.Y."/>
            <person name="Chen S.E."/>
            <person name="Zhou L.G."/>
            <person name="Ni X.B."/>
            <person name="Tian J.H."/>
            <person name="Sheng Y."/>
            <person name="Liu T."/>
            <person name="Pan Y.S."/>
            <person name="Xia L.Y."/>
            <person name="Li J."/>
            <person name="Zhao F."/>
            <person name="Cao W.C."/>
        </authorList>
    </citation>
    <scope>NUCLEOTIDE SEQUENCE</scope>
    <source>
        <strain evidence="1">Rsan-2018</strain>
    </source>
</reference>
<dbReference type="EMBL" id="JABSTV010001249">
    <property type="protein sequence ID" value="KAH7963665.1"/>
    <property type="molecule type" value="Genomic_DNA"/>
</dbReference>
<sequence length="295" mass="33437">MLVEVLSSLGIDLADVQKASSEEALRAGGSVQYMLGVAPLAFVSMDSYDVKGYSRILALEDGDALMSPEDAITSGRMESVSDLACMYLQAAAPEGQRSKDLCDSIADVALQLAKLFQAMNGSRRHMGESMPVLIKNQELLIVIKTLIKTMPEHVYRYIGFHATAYLSPYLESMEAFWEMALFATARRVPRRKMPRERIGRMVDEAMLDAAVGHSPPEKWRLCLHVVDRLLPGVLVVAFARYANDTTFFTELMDFEQRLFAKRYLNEDYRLDHLNMTADQLFFVYYTLLWSLYLID</sequence>